<evidence type="ECO:0000313" key="2">
    <source>
        <dbReference type="Proteomes" id="UP000657918"/>
    </source>
</evidence>
<organism evidence="1 2">
    <name type="scientific">Salix dunnii</name>
    <dbReference type="NCBI Taxonomy" id="1413687"/>
    <lineage>
        <taxon>Eukaryota</taxon>
        <taxon>Viridiplantae</taxon>
        <taxon>Streptophyta</taxon>
        <taxon>Embryophyta</taxon>
        <taxon>Tracheophyta</taxon>
        <taxon>Spermatophyta</taxon>
        <taxon>Magnoliopsida</taxon>
        <taxon>eudicotyledons</taxon>
        <taxon>Gunneridae</taxon>
        <taxon>Pentapetalae</taxon>
        <taxon>rosids</taxon>
        <taxon>fabids</taxon>
        <taxon>Malpighiales</taxon>
        <taxon>Salicaceae</taxon>
        <taxon>Saliceae</taxon>
        <taxon>Salix</taxon>
    </lineage>
</organism>
<keyword evidence="2" id="KW-1185">Reference proteome</keyword>
<proteinExistence type="predicted"/>
<dbReference type="AlphaFoldDB" id="A0A835K9V0"/>
<dbReference type="Proteomes" id="UP000657918">
    <property type="component" value="Unassembled WGS sequence"/>
</dbReference>
<protein>
    <submittedName>
        <fullName evidence="1">Uncharacterized protein</fullName>
    </submittedName>
</protein>
<accession>A0A835K9V0</accession>
<dbReference type="EMBL" id="JADGMS010000005">
    <property type="protein sequence ID" value="KAF9681986.1"/>
    <property type="molecule type" value="Genomic_DNA"/>
</dbReference>
<evidence type="ECO:0000313" key="1">
    <source>
        <dbReference type="EMBL" id="KAF9681986.1"/>
    </source>
</evidence>
<comment type="caution">
    <text evidence="1">The sequence shown here is derived from an EMBL/GenBank/DDBJ whole genome shotgun (WGS) entry which is preliminary data.</text>
</comment>
<gene>
    <name evidence="1" type="ORF">SADUNF_Sadunf05G0060300</name>
</gene>
<sequence length="135" mass="15515">MGCVQGKSSMYSPPQSLEKLKRENRYVKGEDRGSRPIGLDSRAYCIRFHFPERSFSEMSFTAFWLSNFIGFTSFRCSSPEDYWKIMRLPTSFRLPQYHKPSFQEAFKNFPESSFGLLTTLLALNQANRGTAASAL</sequence>
<name>A0A835K9V0_9ROSI</name>
<reference evidence="1 2" key="1">
    <citation type="submission" date="2020-10" db="EMBL/GenBank/DDBJ databases">
        <title>Plant Genome Project.</title>
        <authorList>
            <person name="Zhang R.-G."/>
        </authorList>
    </citation>
    <scope>NUCLEOTIDE SEQUENCE [LARGE SCALE GENOMIC DNA]</scope>
    <source>
        <strain evidence="1">FAFU-HL-1</strain>
        <tissue evidence="1">Leaf</tissue>
    </source>
</reference>